<dbReference type="AlphaFoldDB" id="X1F6I1"/>
<proteinExistence type="predicted"/>
<organism evidence="1">
    <name type="scientific">marine sediment metagenome</name>
    <dbReference type="NCBI Taxonomy" id="412755"/>
    <lineage>
        <taxon>unclassified sequences</taxon>
        <taxon>metagenomes</taxon>
        <taxon>ecological metagenomes</taxon>
    </lineage>
</organism>
<feature type="non-terminal residue" evidence="1">
    <location>
        <position position="128"/>
    </location>
</feature>
<accession>X1F6I1</accession>
<name>X1F6I1_9ZZZZ</name>
<gene>
    <name evidence="1" type="ORF">S03H2_00038</name>
</gene>
<comment type="caution">
    <text evidence="1">The sequence shown here is derived from an EMBL/GenBank/DDBJ whole genome shotgun (WGS) entry which is preliminary data.</text>
</comment>
<sequence>MVTKKEKIAIAVLAVGGFAAAISILGKEEPIPGGVLGGAASPGYDVYIPEDTPTIWPTPGGVVFPEPVDYSAFLKDFFVAPTAAPQPVGTSKKEIIYGGYTPSGKTYVFGGPAFEAQAATEVSELGYS</sequence>
<protein>
    <submittedName>
        <fullName evidence="1">Uncharacterized protein</fullName>
    </submittedName>
</protein>
<reference evidence="1" key="1">
    <citation type="journal article" date="2014" name="Front. Microbiol.">
        <title>High frequency of phylogenetically diverse reductive dehalogenase-homologous genes in deep subseafloor sedimentary metagenomes.</title>
        <authorList>
            <person name="Kawai M."/>
            <person name="Futagami T."/>
            <person name="Toyoda A."/>
            <person name="Takaki Y."/>
            <person name="Nishi S."/>
            <person name="Hori S."/>
            <person name="Arai W."/>
            <person name="Tsubouchi T."/>
            <person name="Morono Y."/>
            <person name="Uchiyama I."/>
            <person name="Ito T."/>
            <person name="Fujiyama A."/>
            <person name="Inagaki F."/>
            <person name="Takami H."/>
        </authorList>
    </citation>
    <scope>NUCLEOTIDE SEQUENCE</scope>
    <source>
        <strain evidence="1">Expedition CK06-06</strain>
    </source>
</reference>
<evidence type="ECO:0000313" key="1">
    <source>
        <dbReference type="EMBL" id="GAH24959.1"/>
    </source>
</evidence>
<dbReference type="EMBL" id="BARU01000003">
    <property type="protein sequence ID" value="GAH24959.1"/>
    <property type="molecule type" value="Genomic_DNA"/>
</dbReference>